<comment type="caution">
    <text evidence="2">The sequence shown here is derived from an EMBL/GenBank/DDBJ whole genome shotgun (WGS) entry which is preliminary data.</text>
</comment>
<keyword evidence="3" id="KW-1185">Reference proteome</keyword>
<dbReference type="SUPFAM" id="SSF53822">
    <property type="entry name" value="Periplasmic binding protein-like I"/>
    <property type="match status" value="1"/>
</dbReference>
<evidence type="ECO:0008006" key="4">
    <source>
        <dbReference type="Google" id="ProtNLM"/>
    </source>
</evidence>
<gene>
    <name evidence="2" type="ORF">cpu_13170</name>
</gene>
<feature type="region of interest" description="Disordered" evidence="1">
    <location>
        <begin position="353"/>
        <end position="379"/>
    </location>
</feature>
<dbReference type="InterPro" id="IPR028082">
    <property type="entry name" value="Peripla_BP_I"/>
</dbReference>
<dbReference type="Gene3D" id="3.40.50.2300">
    <property type="match status" value="1"/>
</dbReference>
<evidence type="ECO:0000313" key="3">
    <source>
        <dbReference type="Proteomes" id="UP000187485"/>
    </source>
</evidence>
<dbReference type="OrthoDB" id="1722830at2"/>
<sequence length="379" mass="42062">MKKALVFFLAVSLIISLTGCPDKKRKPLPPKIFLMVAKSKEEKDLIKTFEAKAKEKKWQVMIKSLNANENREEKILTQITGRKPKGVIWETAGSPKAGILAQKLYRESKIIFLKDIPYSAWGDGAILLDYKKGAELMAKNLALYEKTGKVLLLAANRQKLSVKLLEESLMKELTALGKSVTTGELLVKDQRKVLAGVKKLAEGQSIIALDGKIGELLAEVGMNKERGVIFASMELTPKIAQAIYQNKLLASIDPLQEVIAAKAVEEMDGLLKNRGFKGETKIMVKKGELPVIYTPVRLVTRENIEELQKTYGKFKAAAKQGQDKDNQKQGKTTRVKITTSQGKTIELTVEGEITRIETGPEGGKEEKKGGTAETRRVWR</sequence>
<dbReference type="RefSeq" id="WP_075859266.1">
    <property type="nucleotide sequence ID" value="NZ_BDJK01000020.1"/>
</dbReference>
<dbReference type="STRING" id="870242.cpu_13170"/>
<evidence type="ECO:0000256" key="1">
    <source>
        <dbReference type="SAM" id="MobiDB-lite"/>
    </source>
</evidence>
<feature type="region of interest" description="Disordered" evidence="1">
    <location>
        <begin position="316"/>
        <end position="339"/>
    </location>
</feature>
<protein>
    <recommendedName>
        <fullName evidence="4">Lipoprotein</fullName>
    </recommendedName>
</protein>
<feature type="compositionally biased region" description="Basic and acidic residues" evidence="1">
    <location>
        <begin position="362"/>
        <end position="379"/>
    </location>
</feature>
<dbReference type="AlphaFoldDB" id="A0A1L8CV94"/>
<organism evidence="2 3">
    <name type="scientific">Carboxydothermus pertinax</name>
    <dbReference type="NCBI Taxonomy" id="870242"/>
    <lineage>
        <taxon>Bacteria</taxon>
        <taxon>Bacillati</taxon>
        <taxon>Bacillota</taxon>
        <taxon>Clostridia</taxon>
        <taxon>Thermoanaerobacterales</taxon>
        <taxon>Thermoanaerobacteraceae</taxon>
        <taxon>Carboxydothermus</taxon>
    </lineage>
</organism>
<dbReference type="PROSITE" id="PS51257">
    <property type="entry name" value="PROKAR_LIPOPROTEIN"/>
    <property type="match status" value="1"/>
</dbReference>
<evidence type="ECO:0000313" key="2">
    <source>
        <dbReference type="EMBL" id="GAV22807.1"/>
    </source>
</evidence>
<proteinExistence type="predicted"/>
<dbReference type="Proteomes" id="UP000187485">
    <property type="component" value="Unassembled WGS sequence"/>
</dbReference>
<reference evidence="3" key="1">
    <citation type="submission" date="2016-12" db="EMBL/GenBank/DDBJ databases">
        <title>Draft Genome Sequences od Carboxydothermus pertinax and islandicus, Hydrogenogenic Carboxydotrophic Bacteria.</title>
        <authorList>
            <person name="Fukuyama Y."/>
            <person name="Ohmae K."/>
            <person name="Yoneda Y."/>
            <person name="Yoshida T."/>
            <person name="Sako Y."/>
        </authorList>
    </citation>
    <scope>NUCLEOTIDE SEQUENCE [LARGE SCALE GENOMIC DNA]</scope>
    <source>
        <strain evidence="3">Ug1</strain>
    </source>
</reference>
<name>A0A1L8CV94_9THEO</name>
<accession>A0A1L8CV94</accession>
<dbReference type="EMBL" id="BDJK01000020">
    <property type="protein sequence ID" value="GAV22807.1"/>
    <property type="molecule type" value="Genomic_DNA"/>
</dbReference>